<dbReference type="PROSITE" id="PS51257">
    <property type="entry name" value="PROKAR_LIPOPROTEIN"/>
    <property type="match status" value="1"/>
</dbReference>
<gene>
    <name evidence="1" type="ORF">HHL22_13110</name>
</gene>
<sequence length="142" mass="16642">MRNILWMSLALTGLAGCATNRLDHAGNRQGRWRTYHDPAKTQLQTTGRYRHNHFAGRWRYYTITGELERREKFKRNGASQLTYYYPDGHVWKRGTVQLLETARANRYYWTGDWQIFNPDGTLQQVETYEQGKLVATRAAATP</sequence>
<comment type="caution">
    <text evidence="1">The sequence shown here is derived from an EMBL/GenBank/DDBJ whole genome shotgun (WGS) entry which is preliminary data.</text>
</comment>
<name>A0A7Y0AF12_9BACT</name>
<reference evidence="1 2" key="1">
    <citation type="submission" date="2020-04" db="EMBL/GenBank/DDBJ databases">
        <title>Hymenobacter polaris sp. nov., isolated from Arctic soil.</title>
        <authorList>
            <person name="Dahal R.H."/>
        </authorList>
    </citation>
    <scope>NUCLEOTIDE SEQUENCE [LARGE SCALE GENOMIC DNA]</scope>
    <source>
        <strain evidence="1 2">RP-2-7</strain>
    </source>
</reference>
<dbReference type="AlphaFoldDB" id="A0A7Y0AF12"/>
<dbReference type="RefSeq" id="WP_169531809.1">
    <property type="nucleotide sequence ID" value="NZ_JABBGH010000002.1"/>
</dbReference>
<organism evidence="1 2">
    <name type="scientific">Hymenobacter polaris</name>
    <dbReference type="NCBI Taxonomy" id="2682546"/>
    <lineage>
        <taxon>Bacteria</taxon>
        <taxon>Pseudomonadati</taxon>
        <taxon>Bacteroidota</taxon>
        <taxon>Cytophagia</taxon>
        <taxon>Cytophagales</taxon>
        <taxon>Hymenobacteraceae</taxon>
        <taxon>Hymenobacter</taxon>
    </lineage>
</organism>
<dbReference type="Proteomes" id="UP000559626">
    <property type="component" value="Unassembled WGS sequence"/>
</dbReference>
<dbReference type="EMBL" id="JABBGH010000002">
    <property type="protein sequence ID" value="NML66145.1"/>
    <property type="molecule type" value="Genomic_DNA"/>
</dbReference>
<evidence type="ECO:0000313" key="1">
    <source>
        <dbReference type="EMBL" id="NML66145.1"/>
    </source>
</evidence>
<dbReference type="SUPFAM" id="SSF82185">
    <property type="entry name" value="Histone H3 K4-specific methyltransferase SET7/9 N-terminal domain"/>
    <property type="match status" value="1"/>
</dbReference>
<protein>
    <recommendedName>
        <fullName evidence="3">Toxin-antitoxin system YwqK family antitoxin</fullName>
    </recommendedName>
</protein>
<accession>A0A7Y0AF12</accession>
<evidence type="ECO:0008006" key="3">
    <source>
        <dbReference type="Google" id="ProtNLM"/>
    </source>
</evidence>
<evidence type="ECO:0000313" key="2">
    <source>
        <dbReference type="Proteomes" id="UP000559626"/>
    </source>
</evidence>
<proteinExistence type="predicted"/>
<keyword evidence="2" id="KW-1185">Reference proteome</keyword>
<dbReference type="Gene3D" id="3.90.930.1">
    <property type="match status" value="1"/>
</dbReference>